<dbReference type="InterPro" id="IPR008309">
    <property type="entry name" value="YdbL"/>
</dbReference>
<sequence length="124" mass="12999">MRLAVLGAALVAAPLAAQVGPAALLEARAQGVVGERYDGYLGYAREPGSNAARVQTEAVNIRRRALYSSFASRRGVSPQEVGITAGCTLLGRVQAGESYMLSDGMWRRRAAGEEAPVPDYCTGG</sequence>
<keyword evidence="3" id="KW-1185">Reference proteome</keyword>
<comment type="caution">
    <text evidence="2">The sequence shown here is derived from an EMBL/GenBank/DDBJ whole genome shotgun (WGS) entry which is preliminary data.</text>
</comment>
<dbReference type="Pfam" id="PF07027">
    <property type="entry name" value="DUF1318"/>
    <property type="match status" value="1"/>
</dbReference>
<dbReference type="Proteomes" id="UP001526246">
    <property type="component" value="Unassembled WGS sequence"/>
</dbReference>
<organism evidence="2 3">
    <name type="scientific">Sphingomonas arvum</name>
    <dbReference type="NCBI Taxonomy" id="2992113"/>
    <lineage>
        <taxon>Bacteria</taxon>
        <taxon>Pseudomonadati</taxon>
        <taxon>Pseudomonadota</taxon>
        <taxon>Alphaproteobacteria</taxon>
        <taxon>Sphingomonadales</taxon>
        <taxon>Sphingomonadaceae</taxon>
        <taxon>Sphingomonas</taxon>
    </lineage>
</organism>
<keyword evidence="1" id="KW-0732">Signal</keyword>
<dbReference type="EMBL" id="JAPDOB010000001">
    <property type="protein sequence ID" value="MCW3796841.1"/>
    <property type="molecule type" value="Genomic_DNA"/>
</dbReference>
<proteinExistence type="predicted"/>
<feature type="signal peptide" evidence="1">
    <location>
        <begin position="1"/>
        <end position="17"/>
    </location>
</feature>
<feature type="chain" id="PRO_5045092487" evidence="1">
    <location>
        <begin position="18"/>
        <end position="124"/>
    </location>
</feature>
<protein>
    <submittedName>
        <fullName evidence="2">YdbL family protein</fullName>
    </submittedName>
</protein>
<gene>
    <name evidence="2" type="ORF">OMW55_03355</name>
</gene>
<evidence type="ECO:0000313" key="3">
    <source>
        <dbReference type="Proteomes" id="UP001526246"/>
    </source>
</evidence>
<evidence type="ECO:0000313" key="2">
    <source>
        <dbReference type="EMBL" id="MCW3796841.1"/>
    </source>
</evidence>
<reference evidence="2 3" key="1">
    <citation type="submission" date="2022-10" db="EMBL/GenBank/DDBJ databases">
        <title>Sphingomonas sp.</title>
        <authorList>
            <person name="Jin C."/>
        </authorList>
    </citation>
    <scope>NUCLEOTIDE SEQUENCE [LARGE SCALE GENOMIC DNA]</scope>
    <source>
        <strain evidence="2 3">BN140010</strain>
    </source>
</reference>
<accession>A0ABT3JDH2</accession>
<dbReference type="RefSeq" id="WP_264880808.1">
    <property type="nucleotide sequence ID" value="NZ_JAPDOB010000001.1"/>
</dbReference>
<name>A0ABT3JDH2_9SPHN</name>
<evidence type="ECO:0000256" key="1">
    <source>
        <dbReference type="SAM" id="SignalP"/>
    </source>
</evidence>